<dbReference type="InterPro" id="IPR013320">
    <property type="entry name" value="ConA-like_dom_sf"/>
</dbReference>
<proteinExistence type="predicted"/>
<keyword evidence="2" id="KW-1185">Reference proteome</keyword>
<dbReference type="Proteomes" id="UP001331761">
    <property type="component" value="Unassembled WGS sequence"/>
</dbReference>
<dbReference type="AlphaFoldDB" id="A0AAN8IHT6"/>
<evidence type="ECO:0000313" key="2">
    <source>
        <dbReference type="Proteomes" id="UP001331761"/>
    </source>
</evidence>
<dbReference type="SUPFAM" id="SSF49899">
    <property type="entry name" value="Concanavalin A-like lectins/glucanases"/>
    <property type="match status" value="1"/>
</dbReference>
<protein>
    <submittedName>
        <fullName evidence="1">Uncharacterized protein</fullName>
    </submittedName>
</protein>
<evidence type="ECO:0000313" key="1">
    <source>
        <dbReference type="EMBL" id="KAK5969857.1"/>
    </source>
</evidence>
<name>A0AAN8IHT6_TRICO</name>
<accession>A0AAN8IHT6</accession>
<organism evidence="1 2">
    <name type="scientific">Trichostrongylus colubriformis</name>
    <name type="common">Black scour worm</name>
    <dbReference type="NCBI Taxonomy" id="6319"/>
    <lineage>
        <taxon>Eukaryota</taxon>
        <taxon>Metazoa</taxon>
        <taxon>Ecdysozoa</taxon>
        <taxon>Nematoda</taxon>
        <taxon>Chromadorea</taxon>
        <taxon>Rhabditida</taxon>
        <taxon>Rhabditina</taxon>
        <taxon>Rhabditomorpha</taxon>
        <taxon>Strongyloidea</taxon>
        <taxon>Trichostrongylidae</taxon>
        <taxon>Trichostrongylus</taxon>
    </lineage>
</organism>
<dbReference type="EMBL" id="WIXE01019652">
    <property type="protein sequence ID" value="KAK5969857.1"/>
    <property type="molecule type" value="Genomic_DNA"/>
</dbReference>
<reference evidence="1 2" key="1">
    <citation type="submission" date="2019-10" db="EMBL/GenBank/DDBJ databases">
        <title>Assembly and Annotation for the nematode Trichostrongylus colubriformis.</title>
        <authorList>
            <person name="Martin J."/>
        </authorList>
    </citation>
    <scope>NUCLEOTIDE SEQUENCE [LARGE SCALE GENOMIC DNA]</scope>
    <source>
        <strain evidence="1">G859</strain>
        <tissue evidence="1">Whole worm</tissue>
    </source>
</reference>
<sequence length="197" mass="22110">MHTYARPATPFVIPFHEELTSKCKIDVHGEVCTPEMRFFVDILSGPHSLLNIEFNFGNERLISLRSCSSDIDSNEMVRLNGYTLALFPHRYPPHLAQCLAVSKNVNIYSVNVEGFQNTKESSTERDTTSGYSSTAGRLAYLTMSDNLATAYQADQDQDSLFDGQMWKSSRDDSVSECCDSLSIEKNTRTEVRDLNSG</sequence>
<gene>
    <name evidence="1" type="ORF">GCK32_000891</name>
</gene>
<comment type="caution">
    <text evidence="1">The sequence shown here is derived from an EMBL/GenBank/DDBJ whole genome shotgun (WGS) entry which is preliminary data.</text>
</comment>